<proteinExistence type="predicted"/>
<dbReference type="InterPro" id="IPR036236">
    <property type="entry name" value="Znf_C2H2_sf"/>
</dbReference>
<evidence type="ECO:0000256" key="2">
    <source>
        <dbReference type="ARBA" id="ARBA00022723"/>
    </source>
</evidence>
<protein>
    <recommendedName>
        <fullName evidence="9">C2H2-type domain-containing protein</fullName>
    </recommendedName>
</protein>
<dbReference type="GO" id="GO:0032502">
    <property type="term" value="P:developmental process"/>
    <property type="evidence" value="ECO:0007669"/>
    <property type="project" value="UniProtKB-ARBA"/>
</dbReference>
<dbReference type="GO" id="GO:0000981">
    <property type="term" value="F:DNA-binding transcription factor activity, RNA polymerase II-specific"/>
    <property type="evidence" value="ECO:0007669"/>
    <property type="project" value="TreeGrafter"/>
</dbReference>
<dbReference type="InterPro" id="IPR050527">
    <property type="entry name" value="Snail/Krueppel_Znf"/>
</dbReference>
<dbReference type="PANTHER" id="PTHR24388:SF54">
    <property type="entry name" value="PROTEIN ESCARGOT"/>
    <property type="match status" value="1"/>
</dbReference>
<evidence type="ECO:0000256" key="4">
    <source>
        <dbReference type="ARBA" id="ARBA00022771"/>
    </source>
</evidence>
<evidence type="ECO:0000256" key="3">
    <source>
        <dbReference type="ARBA" id="ARBA00022737"/>
    </source>
</evidence>
<dbReference type="FunFam" id="3.30.160.60:FF:000202">
    <property type="entry name" value="Zinc finger protein 574"/>
    <property type="match status" value="1"/>
</dbReference>
<evidence type="ECO:0000256" key="8">
    <source>
        <dbReference type="SAM" id="MobiDB-lite"/>
    </source>
</evidence>
<evidence type="ECO:0000313" key="11">
    <source>
        <dbReference type="Proteomes" id="UP000449547"/>
    </source>
</evidence>
<dbReference type="GO" id="GO:0005634">
    <property type="term" value="C:nucleus"/>
    <property type="evidence" value="ECO:0007669"/>
    <property type="project" value="UniProtKB-SubCell"/>
</dbReference>
<feature type="domain" description="C2H2-type" evidence="9">
    <location>
        <begin position="206"/>
        <end position="233"/>
    </location>
</feature>
<keyword evidence="3" id="KW-0677">Repeat</keyword>
<dbReference type="GeneID" id="54779155"/>
<dbReference type="PROSITE" id="PS00028">
    <property type="entry name" value="ZINC_FINGER_C2H2_1"/>
    <property type="match status" value="2"/>
</dbReference>
<gene>
    <name evidence="10" type="ORF">DIURU_000502</name>
</gene>
<dbReference type="Gene3D" id="3.30.160.60">
    <property type="entry name" value="Classic Zinc Finger"/>
    <property type="match status" value="3"/>
</dbReference>
<dbReference type="OrthoDB" id="8117402at2759"/>
<evidence type="ECO:0000256" key="7">
    <source>
        <dbReference type="PROSITE-ProRule" id="PRU00042"/>
    </source>
</evidence>
<dbReference type="InterPro" id="IPR013087">
    <property type="entry name" value="Znf_C2H2_type"/>
</dbReference>
<dbReference type="PANTHER" id="PTHR24388">
    <property type="entry name" value="ZINC FINGER PROTEIN"/>
    <property type="match status" value="1"/>
</dbReference>
<dbReference type="AlphaFoldDB" id="A0A642V2Q1"/>
<dbReference type="GO" id="GO:0008270">
    <property type="term" value="F:zinc ion binding"/>
    <property type="evidence" value="ECO:0007669"/>
    <property type="project" value="UniProtKB-KW"/>
</dbReference>
<evidence type="ECO:0000259" key="9">
    <source>
        <dbReference type="PROSITE" id="PS50157"/>
    </source>
</evidence>
<dbReference type="Proteomes" id="UP000449547">
    <property type="component" value="Unassembled WGS sequence"/>
</dbReference>
<dbReference type="VEuPathDB" id="FungiDB:DIURU_000502"/>
<comment type="subcellular location">
    <subcellularLocation>
        <location evidence="1">Nucleus</location>
    </subcellularLocation>
</comment>
<dbReference type="SMART" id="SM00355">
    <property type="entry name" value="ZnF_C2H2"/>
    <property type="match status" value="2"/>
</dbReference>
<evidence type="ECO:0000256" key="6">
    <source>
        <dbReference type="ARBA" id="ARBA00023242"/>
    </source>
</evidence>
<keyword evidence="5" id="KW-0862">Zinc</keyword>
<evidence type="ECO:0000313" key="10">
    <source>
        <dbReference type="EMBL" id="KAA8907576.1"/>
    </source>
</evidence>
<feature type="compositionally biased region" description="Low complexity" evidence="8">
    <location>
        <begin position="31"/>
        <end position="46"/>
    </location>
</feature>
<comment type="caution">
    <text evidence="10">The sequence shown here is derived from an EMBL/GenBank/DDBJ whole genome shotgun (WGS) entry which is preliminary data.</text>
</comment>
<keyword evidence="4 7" id="KW-0863">Zinc-finger</keyword>
<dbReference type="PROSITE" id="PS50157">
    <property type="entry name" value="ZINC_FINGER_C2H2_2"/>
    <property type="match status" value="3"/>
</dbReference>
<evidence type="ECO:0000256" key="5">
    <source>
        <dbReference type="ARBA" id="ARBA00022833"/>
    </source>
</evidence>
<feature type="domain" description="C2H2-type" evidence="9">
    <location>
        <begin position="234"/>
        <end position="261"/>
    </location>
</feature>
<accession>A0A642V2Q1</accession>
<sequence length="328" mass="35317">MMATNLPTTSSYGPGAEWPMSALTSQATDTSAVSSSLPASAPHPSLPASTPIHSNYYDYQQRPMYYAGSAPYMSMGVYGFGTQELQFATVAKSAAVDGGHGIPSGIASGLASAGSGGHPAASAGAIAASVSIPLAPHGPQGYSGTTSSWSPMEPPPQHQQHQRPQHIDYSSLVSFTLSPSLKRKRRRNDARVAEAAPEVGAGENQFPCPVCNKAFQKPYNLKSHMKTHSPDKPFKCSKCPKTFARGHDKRRHEQLHDGVKNFTCQGYLNDGVTKWGCGKKFARSDALARHFRTETGWMCILPLMDEAKRSQNGAVDDHTMIKRIIAER</sequence>
<organism evidence="10 11">
    <name type="scientific">Diutina rugosa</name>
    <name type="common">Yeast</name>
    <name type="synonym">Candida rugosa</name>
    <dbReference type="NCBI Taxonomy" id="5481"/>
    <lineage>
        <taxon>Eukaryota</taxon>
        <taxon>Fungi</taxon>
        <taxon>Dikarya</taxon>
        <taxon>Ascomycota</taxon>
        <taxon>Saccharomycotina</taxon>
        <taxon>Pichiomycetes</taxon>
        <taxon>Debaryomycetaceae</taxon>
        <taxon>Diutina</taxon>
    </lineage>
</organism>
<evidence type="ECO:0000256" key="1">
    <source>
        <dbReference type="ARBA" id="ARBA00004123"/>
    </source>
</evidence>
<feature type="region of interest" description="Disordered" evidence="8">
    <location>
        <begin position="137"/>
        <end position="162"/>
    </location>
</feature>
<keyword evidence="2" id="KW-0479">Metal-binding</keyword>
<name>A0A642V2Q1_DIURU</name>
<dbReference type="SUPFAM" id="SSF57667">
    <property type="entry name" value="beta-beta-alpha zinc fingers"/>
    <property type="match status" value="1"/>
</dbReference>
<dbReference type="EMBL" id="SWFT01000020">
    <property type="protein sequence ID" value="KAA8907576.1"/>
    <property type="molecule type" value="Genomic_DNA"/>
</dbReference>
<feature type="domain" description="C2H2-type" evidence="9">
    <location>
        <begin position="262"/>
        <end position="296"/>
    </location>
</feature>
<dbReference type="Pfam" id="PF00096">
    <property type="entry name" value="zf-C2H2"/>
    <property type="match status" value="2"/>
</dbReference>
<reference evidence="10 11" key="1">
    <citation type="submission" date="2019-07" db="EMBL/GenBank/DDBJ databases">
        <title>Genome assembly of two rare yeast pathogens: Diutina rugosa and Trichomonascus ciferrii.</title>
        <authorList>
            <person name="Mixao V."/>
            <person name="Saus E."/>
            <person name="Hansen A."/>
            <person name="Lass-Flor C."/>
            <person name="Gabaldon T."/>
        </authorList>
    </citation>
    <scope>NUCLEOTIDE SEQUENCE [LARGE SCALE GENOMIC DNA]</scope>
    <source>
        <strain evidence="10 11">CBS 613</strain>
    </source>
</reference>
<keyword evidence="6" id="KW-0539">Nucleus</keyword>
<dbReference type="RefSeq" id="XP_034014685.1">
    <property type="nucleotide sequence ID" value="XM_034157956.1"/>
</dbReference>
<feature type="region of interest" description="Disordered" evidence="8">
    <location>
        <begin position="24"/>
        <end position="46"/>
    </location>
</feature>
<dbReference type="GO" id="GO:0000978">
    <property type="term" value="F:RNA polymerase II cis-regulatory region sequence-specific DNA binding"/>
    <property type="evidence" value="ECO:0007669"/>
    <property type="project" value="TreeGrafter"/>
</dbReference>
<keyword evidence="11" id="KW-1185">Reference proteome</keyword>